<proteinExistence type="predicted"/>
<sequence>MPSSTKKNEGKVATGRNASARVGNQDLDVASDSANNIPQDVVDAFSAIHRIVTSSFKSMTTPDTHARSASLPSQRQLDTKHKVTEILDMIGVEARPCTVVRLGNLTDGKTRLTKVAVLLGAE</sequence>
<reference evidence="2 3" key="1">
    <citation type="submission" date="2013-12" db="EMBL/GenBank/DDBJ databases">
        <title>Draft genome of the parsitic nematode Ancylostoma duodenale.</title>
        <authorList>
            <person name="Mitreva M."/>
        </authorList>
    </citation>
    <scope>NUCLEOTIDE SEQUENCE [LARGE SCALE GENOMIC DNA]</scope>
    <source>
        <strain evidence="2 3">Zhejiang</strain>
    </source>
</reference>
<dbReference type="AlphaFoldDB" id="A0A0C2CP50"/>
<organism evidence="2 3">
    <name type="scientific">Ancylostoma duodenale</name>
    <dbReference type="NCBI Taxonomy" id="51022"/>
    <lineage>
        <taxon>Eukaryota</taxon>
        <taxon>Metazoa</taxon>
        <taxon>Ecdysozoa</taxon>
        <taxon>Nematoda</taxon>
        <taxon>Chromadorea</taxon>
        <taxon>Rhabditida</taxon>
        <taxon>Rhabditina</taxon>
        <taxon>Rhabditomorpha</taxon>
        <taxon>Strongyloidea</taxon>
        <taxon>Ancylostomatidae</taxon>
        <taxon>Ancylostomatinae</taxon>
        <taxon>Ancylostoma</taxon>
    </lineage>
</organism>
<protein>
    <submittedName>
        <fullName evidence="2">Uncharacterized protein</fullName>
    </submittedName>
</protein>
<gene>
    <name evidence="2" type="ORF">ANCDUO_18367</name>
</gene>
<name>A0A0C2CP50_9BILA</name>
<feature type="region of interest" description="Disordered" evidence="1">
    <location>
        <begin position="1"/>
        <end position="25"/>
    </location>
</feature>
<dbReference type="EMBL" id="KN746262">
    <property type="protein sequence ID" value="KIH51547.1"/>
    <property type="molecule type" value="Genomic_DNA"/>
</dbReference>
<accession>A0A0C2CP50</accession>
<dbReference type="Proteomes" id="UP000054047">
    <property type="component" value="Unassembled WGS sequence"/>
</dbReference>
<keyword evidence="3" id="KW-1185">Reference proteome</keyword>
<evidence type="ECO:0000256" key="1">
    <source>
        <dbReference type="SAM" id="MobiDB-lite"/>
    </source>
</evidence>
<feature type="compositionally biased region" description="Basic and acidic residues" evidence="1">
    <location>
        <begin position="1"/>
        <end position="10"/>
    </location>
</feature>
<evidence type="ECO:0000313" key="3">
    <source>
        <dbReference type="Proteomes" id="UP000054047"/>
    </source>
</evidence>
<evidence type="ECO:0000313" key="2">
    <source>
        <dbReference type="EMBL" id="KIH51547.1"/>
    </source>
</evidence>